<evidence type="ECO:0000256" key="1">
    <source>
        <dbReference type="ARBA" id="ARBA00010397"/>
    </source>
</evidence>
<accession>A0ABM4CI52</accession>
<dbReference type="Gene3D" id="2.20.25.350">
    <property type="match status" value="1"/>
</dbReference>
<dbReference type="PANTHER" id="PTHR23001">
    <property type="entry name" value="EUKARYOTIC TRANSLATION INITIATION FACTOR"/>
    <property type="match status" value="1"/>
</dbReference>
<dbReference type="Gene3D" id="1.25.40.180">
    <property type="match status" value="1"/>
</dbReference>
<dbReference type="GeneID" id="100203787"/>
<evidence type="ECO:0000256" key="4">
    <source>
        <dbReference type="ARBA" id="ARBA00022741"/>
    </source>
</evidence>
<keyword evidence="6" id="KW-0342">GTP-binding</keyword>
<dbReference type="InterPro" id="IPR002735">
    <property type="entry name" value="Transl_init_fac_IF2/IF5_dom"/>
</dbReference>
<keyword evidence="9" id="KW-1185">Reference proteome</keyword>
<evidence type="ECO:0000256" key="2">
    <source>
        <dbReference type="ARBA" id="ARBA00018059"/>
    </source>
</evidence>
<dbReference type="GO" id="GO:0003743">
    <property type="term" value="F:translation initiation factor activity"/>
    <property type="evidence" value="ECO:0007669"/>
    <property type="project" value="UniProtKB-KW"/>
</dbReference>
<dbReference type="Proteomes" id="UP001652625">
    <property type="component" value="Chromosome 09"/>
</dbReference>
<comment type="similarity">
    <text evidence="1">Belongs to the eIF-2-beta/eIF-5 family.</text>
</comment>
<dbReference type="InterPro" id="IPR016190">
    <property type="entry name" value="Transl_init_fac_IF2/IF5_Zn-bd"/>
</dbReference>
<dbReference type="InterPro" id="IPR045196">
    <property type="entry name" value="IF2/IF5"/>
</dbReference>
<dbReference type="RefSeq" id="XP_065661411.1">
    <property type="nucleotide sequence ID" value="XM_065805339.1"/>
</dbReference>
<dbReference type="CDD" id="cd11561">
    <property type="entry name" value="W2_eIF5"/>
    <property type="match status" value="1"/>
</dbReference>
<dbReference type="SMART" id="SM00515">
    <property type="entry name" value="eIF5C"/>
    <property type="match status" value="1"/>
</dbReference>
<sequence length="429" mass="48757">MAMVNVNRKVTDQFYRYKMPKLIAKVEGKGNGIKTVIVNMADVAKALARPPAYPTKFFGCELGAQTQIDKKNDRYIVNGSHSGDKLQEILDTFIEKFVLCEECDNPETTFSVQPKKEKITSTCSACGHSSVIDMQHRIATFILKNPPVDDSATPQKLKKLQKEKGQQDNSGDSSPTEESGFNGWSDEPYHEKFVTEDWGDDTSEEAVQQRMRTLGEGIKGLTYNNDLDKSVQERFDIFFTFVKNKLVEGVDNLPDKEILAEAERLDLKDRAVLALAELLFNDKIINQIPKYRILFLRFMANNHKAQKHFMGAFEIIVGQSYPELLMPKVAHVLKALYDNDLVDEEVIMDWASKISKKYVRKEVSTMIHAKAQPFIDWLQTADEESDEDNEEVEVVYTNRSEAAVLKDVAKVTHPVQEESDDDDLDIDDI</sequence>
<keyword evidence="5" id="KW-0648">Protein biosynthesis</keyword>
<keyword evidence="4" id="KW-0547">Nucleotide-binding</keyword>
<keyword evidence="3 10" id="KW-0396">Initiation factor</keyword>
<proteinExistence type="inferred from homology"/>
<evidence type="ECO:0000256" key="7">
    <source>
        <dbReference type="SAM" id="MobiDB-lite"/>
    </source>
</evidence>
<evidence type="ECO:0000259" key="8">
    <source>
        <dbReference type="PROSITE" id="PS51363"/>
    </source>
</evidence>
<name>A0ABM4CI52_HYDVU</name>
<dbReference type="SMART" id="SM00653">
    <property type="entry name" value="eIF2B_5"/>
    <property type="match status" value="1"/>
</dbReference>
<dbReference type="InterPro" id="IPR016024">
    <property type="entry name" value="ARM-type_fold"/>
</dbReference>
<evidence type="ECO:0000256" key="5">
    <source>
        <dbReference type="ARBA" id="ARBA00022917"/>
    </source>
</evidence>
<evidence type="ECO:0000313" key="9">
    <source>
        <dbReference type="Proteomes" id="UP001652625"/>
    </source>
</evidence>
<dbReference type="SUPFAM" id="SSF100966">
    <property type="entry name" value="Translation initiation factor 2 beta, aIF2beta, N-terminal domain"/>
    <property type="match status" value="1"/>
</dbReference>
<feature type="compositionally biased region" description="Polar residues" evidence="7">
    <location>
        <begin position="168"/>
        <end position="179"/>
    </location>
</feature>
<dbReference type="Gene3D" id="3.30.30.170">
    <property type="match status" value="1"/>
</dbReference>
<evidence type="ECO:0000256" key="6">
    <source>
        <dbReference type="ARBA" id="ARBA00023134"/>
    </source>
</evidence>
<dbReference type="InterPro" id="IPR003307">
    <property type="entry name" value="W2_domain"/>
</dbReference>
<evidence type="ECO:0000256" key="3">
    <source>
        <dbReference type="ARBA" id="ARBA00022540"/>
    </source>
</evidence>
<dbReference type="SUPFAM" id="SSF48371">
    <property type="entry name" value="ARM repeat"/>
    <property type="match status" value="1"/>
</dbReference>
<dbReference type="Pfam" id="PF02020">
    <property type="entry name" value="W2"/>
    <property type="match status" value="1"/>
</dbReference>
<dbReference type="InterPro" id="IPR016189">
    <property type="entry name" value="Transl_init_fac_IF2/IF5_N"/>
</dbReference>
<reference evidence="10" key="1">
    <citation type="submission" date="2025-08" db="UniProtKB">
        <authorList>
            <consortium name="RefSeq"/>
        </authorList>
    </citation>
    <scope>IDENTIFICATION</scope>
</reference>
<dbReference type="Pfam" id="PF01873">
    <property type="entry name" value="eIF-5_eIF-2B"/>
    <property type="match status" value="1"/>
</dbReference>
<gene>
    <name evidence="10" type="primary">LOC100203787</name>
</gene>
<feature type="region of interest" description="Disordered" evidence="7">
    <location>
        <begin position="145"/>
        <end position="187"/>
    </location>
</feature>
<dbReference type="PANTHER" id="PTHR23001:SF7">
    <property type="entry name" value="EUKARYOTIC TRANSLATION INITIATION FACTOR 5"/>
    <property type="match status" value="1"/>
</dbReference>
<dbReference type="PROSITE" id="PS51363">
    <property type="entry name" value="W2"/>
    <property type="match status" value="1"/>
</dbReference>
<evidence type="ECO:0000313" key="10">
    <source>
        <dbReference type="RefSeq" id="XP_065661411.1"/>
    </source>
</evidence>
<feature type="domain" description="W2" evidence="8">
    <location>
        <begin position="228"/>
        <end position="388"/>
    </location>
</feature>
<organism evidence="9 10">
    <name type="scientific">Hydra vulgaris</name>
    <name type="common">Hydra</name>
    <name type="synonym">Hydra attenuata</name>
    <dbReference type="NCBI Taxonomy" id="6087"/>
    <lineage>
        <taxon>Eukaryota</taxon>
        <taxon>Metazoa</taxon>
        <taxon>Cnidaria</taxon>
        <taxon>Hydrozoa</taxon>
        <taxon>Hydroidolina</taxon>
        <taxon>Anthoathecata</taxon>
        <taxon>Aplanulata</taxon>
        <taxon>Hydridae</taxon>
        <taxon>Hydra</taxon>
    </lineage>
</organism>
<dbReference type="SUPFAM" id="SSF75689">
    <property type="entry name" value="Zinc-binding domain of translation initiation factor 2 beta"/>
    <property type="match status" value="1"/>
</dbReference>
<protein>
    <recommendedName>
        <fullName evidence="2">Eukaryotic translation initiation factor 5</fullName>
    </recommendedName>
</protein>